<feature type="binding site" evidence="6">
    <location>
        <begin position="52"/>
        <end position="53"/>
    </location>
    <ligand>
        <name>NAD(+)</name>
        <dbReference type="ChEBI" id="CHEBI:57540"/>
    </ligand>
</feature>
<dbReference type="eggNOG" id="COG0061">
    <property type="taxonomic scope" value="Bacteria"/>
</dbReference>
<dbReference type="SUPFAM" id="SSF111331">
    <property type="entry name" value="NAD kinase/diacylglycerol kinase-like"/>
    <property type="match status" value="1"/>
</dbReference>
<feature type="binding site" evidence="6">
    <location>
        <begin position="126"/>
        <end position="127"/>
    </location>
    <ligand>
        <name>NAD(+)</name>
        <dbReference type="ChEBI" id="CHEBI:57540"/>
    </ligand>
</feature>
<dbReference type="GO" id="GO:0006741">
    <property type="term" value="P:NADP+ biosynthetic process"/>
    <property type="evidence" value="ECO:0007669"/>
    <property type="project" value="UniProtKB-UniRule"/>
</dbReference>
<evidence type="ECO:0000256" key="6">
    <source>
        <dbReference type="HAMAP-Rule" id="MF_00361"/>
    </source>
</evidence>
<dbReference type="InterPro" id="IPR016064">
    <property type="entry name" value="NAD/diacylglycerol_kinase_sf"/>
</dbReference>
<dbReference type="Gene3D" id="3.40.50.10330">
    <property type="entry name" value="Probable inorganic polyphosphate/atp-NAD kinase, domain 1"/>
    <property type="match status" value="1"/>
</dbReference>
<organism evidence="7 8">
    <name type="scientific">Gleimia coleocanis DSM 15436</name>
    <dbReference type="NCBI Taxonomy" id="525245"/>
    <lineage>
        <taxon>Bacteria</taxon>
        <taxon>Bacillati</taxon>
        <taxon>Actinomycetota</taxon>
        <taxon>Actinomycetes</taxon>
        <taxon>Actinomycetales</taxon>
        <taxon>Actinomycetaceae</taxon>
        <taxon>Gleimia</taxon>
    </lineage>
</organism>
<comment type="catalytic activity">
    <reaction evidence="5 6">
        <text>NAD(+) + ATP = ADP + NADP(+) + H(+)</text>
        <dbReference type="Rhea" id="RHEA:18629"/>
        <dbReference type="ChEBI" id="CHEBI:15378"/>
        <dbReference type="ChEBI" id="CHEBI:30616"/>
        <dbReference type="ChEBI" id="CHEBI:57540"/>
        <dbReference type="ChEBI" id="CHEBI:58349"/>
        <dbReference type="ChEBI" id="CHEBI:456216"/>
        <dbReference type="EC" id="2.7.1.23"/>
    </reaction>
</comment>
<accession>C0VZ82</accession>
<comment type="cofactor">
    <cofactor evidence="6">
        <name>a divalent metal cation</name>
        <dbReference type="ChEBI" id="CHEBI:60240"/>
    </cofactor>
</comment>
<evidence type="ECO:0000256" key="1">
    <source>
        <dbReference type="ARBA" id="ARBA00022679"/>
    </source>
</evidence>
<comment type="caution">
    <text evidence="7">The sequence shown here is derived from an EMBL/GenBank/DDBJ whole genome shotgun (WGS) entry which is preliminary data.</text>
</comment>
<comment type="subcellular location">
    <subcellularLocation>
        <location evidence="6">Cytoplasm</location>
    </subcellularLocation>
</comment>
<keyword evidence="8" id="KW-1185">Reference proteome</keyword>
<protein>
    <recommendedName>
        <fullName evidence="6">NAD kinase</fullName>
        <ecNumber evidence="6">2.7.1.23</ecNumber>
    </recommendedName>
    <alternativeName>
        <fullName evidence="6">ATP-dependent NAD kinase</fullName>
    </alternativeName>
</protein>
<dbReference type="PANTHER" id="PTHR20275">
    <property type="entry name" value="NAD KINASE"/>
    <property type="match status" value="1"/>
</dbReference>
<dbReference type="Pfam" id="PF01513">
    <property type="entry name" value="NAD_kinase"/>
    <property type="match status" value="1"/>
</dbReference>
<name>C0VZ82_9ACTO</name>
<evidence type="ECO:0000256" key="5">
    <source>
        <dbReference type="ARBA" id="ARBA00047925"/>
    </source>
</evidence>
<sequence length="275" mass="29424">MTREVLAIINPFRADAATTAELVKKGLAEYGITLTEDLTATEVELVLVFGGDGTLLKAAETARKIDVPLLGVNIGHMGFLAEAELDSLEQLIACVAAQQYQVEERMTLQIEVSAPNQPSISDWALNEVSIMHTDLAHPAHFGVGVDGHGVSTYGADGILVATPTGSTAYSFSAGGPVIWPDAEAFLMVPLAAHGLFTRPLVLGPSAKLEISVLEEQRADLEIWCDGIRSYTVPAGTEVVCTKSETPVKLARLNDTPFSARLVAKFNLPVDGWRNR</sequence>
<dbReference type="GO" id="GO:0005737">
    <property type="term" value="C:cytoplasm"/>
    <property type="evidence" value="ECO:0007669"/>
    <property type="project" value="UniProtKB-SubCell"/>
</dbReference>
<feature type="binding site" evidence="6">
    <location>
        <position position="57"/>
    </location>
    <ligand>
        <name>NAD(+)</name>
        <dbReference type="ChEBI" id="CHEBI:57540"/>
    </ligand>
</feature>
<dbReference type="EMBL" id="ACFG01000006">
    <property type="protein sequence ID" value="EEH64183.1"/>
    <property type="molecule type" value="Genomic_DNA"/>
</dbReference>
<dbReference type="RefSeq" id="WP_006547469.1">
    <property type="nucleotide sequence ID" value="NZ_DS999546.1"/>
</dbReference>
<evidence type="ECO:0000313" key="7">
    <source>
        <dbReference type="EMBL" id="EEH64183.1"/>
    </source>
</evidence>
<dbReference type="OrthoDB" id="9774737at2"/>
<feature type="binding site" evidence="6">
    <location>
        <position position="191"/>
    </location>
    <ligand>
        <name>NAD(+)</name>
        <dbReference type="ChEBI" id="CHEBI:57540"/>
    </ligand>
</feature>
<dbReference type="GO" id="GO:0003951">
    <property type="term" value="F:NAD+ kinase activity"/>
    <property type="evidence" value="ECO:0007669"/>
    <property type="project" value="UniProtKB-UniRule"/>
</dbReference>
<gene>
    <name evidence="6" type="primary">nadK</name>
    <name evidence="7" type="ORF">HMPREF0044_0472</name>
</gene>
<dbReference type="AlphaFoldDB" id="C0VZ82"/>
<dbReference type="InterPro" id="IPR017438">
    <property type="entry name" value="ATP-NAD_kinase_N"/>
</dbReference>
<keyword evidence="4 6" id="KW-0520">NAD</keyword>
<keyword evidence="6" id="KW-0547">Nucleotide-binding</keyword>
<keyword evidence="6" id="KW-0963">Cytoplasm</keyword>
<dbReference type="HOGENOM" id="CLU_008831_0_0_11"/>
<keyword evidence="2 6" id="KW-0418">Kinase</keyword>
<comment type="similarity">
    <text evidence="6">Belongs to the NAD kinase family.</text>
</comment>
<feature type="binding site" evidence="6">
    <location>
        <begin position="167"/>
        <end position="172"/>
    </location>
    <ligand>
        <name>NAD(+)</name>
        <dbReference type="ChEBI" id="CHEBI:57540"/>
    </ligand>
</feature>
<dbReference type="Pfam" id="PF20143">
    <property type="entry name" value="NAD_kinase_C"/>
    <property type="match status" value="1"/>
</dbReference>
<dbReference type="GO" id="GO:0046872">
    <property type="term" value="F:metal ion binding"/>
    <property type="evidence" value="ECO:0007669"/>
    <property type="project" value="UniProtKB-UniRule"/>
</dbReference>
<dbReference type="PANTHER" id="PTHR20275:SF0">
    <property type="entry name" value="NAD KINASE"/>
    <property type="match status" value="1"/>
</dbReference>
<dbReference type="GO" id="GO:0019674">
    <property type="term" value="P:NAD+ metabolic process"/>
    <property type="evidence" value="ECO:0007669"/>
    <property type="project" value="InterPro"/>
</dbReference>
<comment type="function">
    <text evidence="6">Involved in the regulation of the intracellular balance of NAD and NADP, and is a key enzyme in the biosynthesis of NADP. Catalyzes specifically the phosphorylation on 2'-hydroxyl of the adenosine moiety of NAD to yield NADP.</text>
</comment>
<keyword evidence="3 6" id="KW-0521">NADP</keyword>
<dbReference type="InterPro" id="IPR002504">
    <property type="entry name" value="NADK"/>
</dbReference>
<proteinExistence type="inferred from homology"/>
<keyword evidence="1 6" id="KW-0808">Transferase</keyword>
<evidence type="ECO:0000256" key="2">
    <source>
        <dbReference type="ARBA" id="ARBA00022777"/>
    </source>
</evidence>
<evidence type="ECO:0000256" key="4">
    <source>
        <dbReference type="ARBA" id="ARBA00023027"/>
    </source>
</evidence>
<keyword evidence="6" id="KW-0067">ATP-binding</keyword>
<dbReference type="InterPro" id="IPR017437">
    <property type="entry name" value="ATP-NAD_kinase_PpnK-typ_C"/>
</dbReference>
<feature type="binding site" evidence="6">
    <location>
        <position position="137"/>
    </location>
    <ligand>
        <name>NAD(+)</name>
        <dbReference type="ChEBI" id="CHEBI:57540"/>
    </ligand>
</feature>
<dbReference type="Proteomes" id="UP000010301">
    <property type="component" value="Unassembled WGS sequence"/>
</dbReference>
<dbReference type="Gene3D" id="2.60.200.30">
    <property type="entry name" value="Probable inorganic polyphosphate/atp-NAD kinase, domain 2"/>
    <property type="match status" value="1"/>
</dbReference>
<feature type="binding site" evidence="6">
    <location>
        <position position="156"/>
    </location>
    <ligand>
        <name>NAD(+)</name>
        <dbReference type="ChEBI" id="CHEBI:57540"/>
    </ligand>
</feature>
<dbReference type="EC" id="2.7.1.23" evidence="6"/>
<evidence type="ECO:0000313" key="8">
    <source>
        <dbReference type="Proteomes" id="UP000010301"/>
    </source>
</evidence>
<feature type="active site" description="Proton acceptor" evidence="6">
    <location>
        <position position="52"/>
    </location>
</feature>
<evidence type="ECO:0000256" key="3">
    <source>
        <dbReference type="ARBA" id="ARBA00022857"/>
    </source>
</evidence>
<dbReference type="STRING" id="525245.HMPREF0044_0472"/>
<dbReference type="GO" id="GO:0051287">
    <property type="term" value="F:NAD binding"/>
    <property type="evidence" value="ECO:0007669"/>
    <property type="project" value="UniProtKB-ARBA"/>
</dbReference>
<reference evidence="7 8" key="1">
    <citation type="submission" date="2009-01" db="EMBL/GenBank/DDBJ databases">
        <authorList>
            <person name="Qin X."/>
            <person name="Bachman B."/>
            <person name="Battles P."/>
            <person name="Bell A."/>
            <person name="Bess C."/>
            <person name="Bickham C."/>
            <person name="Chaboub L."/>
            <person name="Chen D."/>
            <person name="Coyle M."/>
            <person name="Deiros D.R."/>
            <person name="Dinh H."/>
            <person name="Forbes L."/>
            <person name="Fowler G."/>
            <person name="Francisco L."/>
            <person name="Fu Q."/>
            <person name="Gubbala S."/>
            <person name="Hale W."/>
            <person name="Han Y."/>
            <person name="Hemphill L."/>
            <person name="Highlander S.K."/>
            <person name="Hirani K."/>
            <person name="Hogues M."/>
            <person name="Jackson L."/>
            <person name="Jakkamsetti A."/>
            <person name="Javaid M."/>
            <person name="Jiang H."/>
            <person name="Korchina V."/>
            <person name="Kovar C."/>
            <person name="Lara F."/>
            <person name="Lee S."/>
            <person name="Mata R."/>
            <person name="Mathew T."/>
            <person name="Moen C."/>
            <person name="Morales K."/>
            <person name="Munidasa M."/>
            <person name="Nazareth L."/>
            <person name="Ngo R."/>
            <person name="Nguyen L."/>
            <person name="Okwuonu G."/>
            <person name="Ongeri F."/>
            <person name="Patil S."/>
            <person name="Petrosino J."/>
            <person name="Pham C."/>
            <person name="Pham P."/>
            <person name="Pu L.-L."/>
            <person name="Puazo M."/>
            <person name="Raj R."/>
            <person name="Reid J."/>
            <person name="Rouhana J."/>
            <person name="Saada N."/>
            <person name="Shang Y."/>
            <person name="Simmons D."/>
            <person name="Thornton R."/>
            <person name="Warren J."/>
            <person name="Weissenberger G."/>
            <person name="Zhang J."/>
            <person name="Zhang L."/>
            <person name="Zhou C."/>
            <person name="Zhu D."/>
            <person name="Muzny D."/>
            <person name="Worley K."/>
            <person name="Gibbs R."/>
        </authorList>
    </citation>
    <scope>NUCLEOTIDE SEQUENCE [LARGE SCALE GENOMIC DNA]</scope>
    <source>
        <strain evidence="7 8">DSM 15436</strain>
    </source>
</reference>
<dbReference type="HAMAP" id="MF_00361">
    <property type="entry name" value="NAD_kinase"/>
    <property type="match status" value="1"/>
</dbReference>
<comment type="caution">
    <text evidence="6">Lacks conserved residue(s) required for the propagation of feature annotation.</text>
</comment>
<dbReference type="NCBIfam" id="NF002892">
    <property type="entry name" value="PRK03372.1"/>
    <property type="match status" value="1"/>
</dbReference>
<dbReference type="GO" id="GO:0005524">
    <property type="term" value="F:ATP binding"/>
    <property type="evidence" value="ECO:0007669"/>
    <property type="project" value="UniProtKB-KW"/>
</dbReference>